<dbReference type="GO" id="GO:0005524">
    <property type="term" value="F:ATP binding"/>
    <property type="evidence" value="ECO:0007669"/>
    <property type="project" value="InterPro"/>
</dbReference>
<dbReference type="GO" id="GO:0004674">
    <property type="term" value="F:protein serine/threonine kinase activity"/>
    <property type="evidence" value="ECO:0007669"/>
    <property type="project" value="TreeGrafter"/>
</dbReference>
<organism evidence="3">
    <name type="scientific">Naegleria gruberi</name>
    <name type="common">Amoeba</name>
    <dbReference type="NCBI Taxonomy" id="5762"/>
    <lineage>
        <taxon>Eukaryota</taxon>
        <taxon>Discoba</taxon>
        <taxon>Heterolobosea</taxon>
        <taxon>Tetramitia</taxon>
        <taxon>Eutetramitia</taxon>
        <taxon>Vahlkampfiidae</taxon>
        <taxon>Naegleria</taxon>
    </lineage>
</organism>
<dbReference type="PANTHER" id="PTHR44329">
    <property type="entry name" value="SERINE/THREONINE-PROTEIN KINASE TNNI3K-RELATED"/>
    <property type="match status" value="1"/>
</dbReference>
<keyword evidence="2" id="KW-0808">Transferase</keyword>
<dbReference type="InParanoid" id="D2VMW9"/>
<dbReference type="InterPro" id="IPR000719">
    <property type="entry name" value="Prot_kinase_dom"/>
</dbReference>
<dbReference type="AlphaFoldDB" id="D2VMW9"/>
<dbReference type="RefSeq" id="XP_002674560.1">
    <property type="nucleotide sequence ID" value="XM_002674514.1"/>
</dbReference>
<dbReference type="PROSITE" id="PS00108">
    <property type="entry name" value="PROTEIN_KINASE_ST"/>
    <property type="match status" value="1"/>
</dbReference>
<gene>
    <name evidence="2" type="ORF">NAEGRDRAFT_58713</name>
</gene>
<keyword evidence="3" id="KW-1185">Reference proteome</keyword>
<dbReference type="Proteomes" id="UP000006671">
    <property type="component" value="Unassembled WGS sequence"/>
</dbReference>
<proteinExistence type="predicted"/>
<dbReference type="InterPro" id="IPR051681">
    <property type="entry name" value="Ser/Thr_Kinases-Pseudokinases"/>
</dbReference>
<protein>
    <submittedName>
        <fullName evidence="2">Protein kinase</fullName>
    </submittedName>
</protein>
<dbReference type="SUPFAM" id="SSF56112">
    <property type="entry name" value="Protein kinase-like (PK-like)"/>
    <property type="match status" value="1"/>
</dbReference>
<dbReference type="STRING" id="5762.D2VMW9"/>
<name>D2VMW9_NAEGR</name>
<sequence>MDLNSLLLKYSNHIEIIQLLNTSVDIQNKIDHLYVESIKYLLVRMMFIGSDWSKISDTGEFISSNTNLNEKVRKLVLSYMEYSSAFELLLLQTNRKALMTLPLKHVLSHKKDQFISWEEYVVYNLAELIAYSYSKVQFEPRKVTKLSNPKIESMNKTILGKGGYGTVFKVKLNEKDVAEKVTHLISIIEIEILEKINTYTGTVEMLHHLQYDGGFRLYFELMDSSLKEYSICGDSFLKLFQILMVFLKCSGTLNRMHQDGIVHNDIKPPNILVSKMEVGGEILIKDAKIADFDVSQQIEKTETYNVSRVGTLGYMAPELIALINNQLPKDFEFNRKAIDVYSFGVTMYELLFGEIYLKDNNEQRSLLSLTRIKNSLSGLILGSDSSSRLEVSLMQSYNFLNGEQVEKLVNLVNACTCVDPKKRKSFSAIQEELLQITMDIFTQYRKGYVLDF</sequence>
<dbReference type="VEuPathDB" id="AmoebaDB:NAEGRDRAFT_58713"/>
<dbReference type="Gene3D" id="1.10.510.10">
    <property type="entry name" value="Transferase(Phosphotransferase) domain 1"/>
    <property type="match status" value="1"/>
</dbReference>
<feature type="domain" description="Protein kinase" evidence="1">
    <location>
        <begin position="153"/>
        <end position="434"/>
    </location>
</feature>
<dbReference type="GeneID" id="8851306"/>
<evidence type="ECO:0000313" key="3">
    <source>
        <dbReference type="Proteomes" id="UP000006671"/>
    </source>
</evidence>
<evidence type="ECO:0000313" key="2">
    <source>
        <dbReference type="EMBL" id="EFC41816.1"/>
    </source>
</evidence>
<dbReference type="PROSITE" id="PS50011">
    <property type="entry name" value="PROTEIN_KINASE_DOM"/>
    <property type="match status" value="1"/>
</dbReference>
<dbReference type="Pfam" id="PF00069">
    <property type="entry name" value="Pkinase"/>
    <property type="match status" value="1"/>
</dbReference>
<dbReference type="OrthoDB" id="2620952at2759"/>
<dbReference type="InterPro" id="IPR011009">
    <property type="entry name" value="Kinase-like_dom_sf"/>
</dbReference>
<dbReference type="SMART" id="SM00220">
    <property type="entry name" value="S_TKc"/>
    <property type="match status" value="1"/>
</dbReference>
<dbReference type="InterPro" id="IPR008271">
    <property type="entry name" value="Ser/Thr_kinase_AS"/>
</dbReference>
<accession>D2VMW9</accession>
<keyword evidence="2" id="KW-0418">Kinase</keyword>
<dbReference type="EMBL" id="GG738883">
    <property type="protein sequence ID" value="EFC41816.1"/>
    <property type="molecule type" value="Genomic_DNA"/>
</dbReference>
<reference evidence="2 3" key="1">
    <citation type="journal article" date="2010" name="Cell">
        <title>The genome of Naegleria gruberi illuminates early eukaryotic versatility.</title>
        <authorList>
            <person name="Fritz-Laylin L.K."/>
            <person name="Prochnik S.E."/>
            <person name="Ginger M.L."/>
            <person name="Dacks J.B."/>
            <person name="Carpenter M.L."/>
            <person name="Field M.C."/>
            <person name="Kuo A."/>
            <person name="Paredez A."/>
            <person name="Chapman J."/>
            <person name="Pham J."/>
            <person name="Shu S."/>
            <person name="Neupane R."/>
            <person name="Cipriano M."/>
            <person name="Mancuso J."/>
            <person name="Tu H."/>
            <person name="Salamov A."/>
            <person name="Lindquist E."/>
            <person name="Shapiro H."/>
            <person name="Lucas S."/>
            <person name="Grigoriev I.V."/>
            <person name="Cande W.Z."/>
            <person name="Fulton C."/>
            <person name="Rokhsar D.S."/>
            <person name="Dawson S.C."/>
        </authorList>
    </citation>
    <scope>NUCLEOTIDE SEQUENCE [LARGE SCALE GENOMIC DNA]</scope>
    <source>
        <strain evidence="2 3">NEG-M</strain>
    </source>
</reference>
<dbReference type="KEGG" id="ngr:NAEGRDRAFT_58713"/>
<evidence type="ECO:0000259" key="1">
    <source>
        <dbReference type="PROSITE" id="PS50011"/>
    </source>
</evidence>
<dbReference type="eggNOG" id="KOG0581">
    <property type="taxonomic scope" value="Eukaryota"/>
</dbReference>